<keyword evidence="2" id="KW-1185">Reference proteome</keyword>
<dbReference type="Pfam" id="PF15389">
    <property type="entry name" value="DUF4612"/>
    <property type="match status" value="1"/>
</dbReference>
<dbReference type="OrthoDB" id="5919401at2759"/>
<name>A0A8J2NUD5_9HEXA</name>
<dbReference type="InterPro" id="IPR027967">
    <property type="entry name" value="DUF4612"/>
</dbReference>
<organism evidence="1 2">
    <name type="scientific">Allacma fusca</name>
    <dbReference type="NCBI Taxonomy" id="39272"/>
    <lineage>
        <taxon>Eukaryota</taxon>
        <taxon>Metazoa</taxon>
        <taxon>Ecdysozoa</taxon>
        <taxon>Arthropoda</taxon>
        <taxon>Hexapoda</taxon>
        <taxon>Collembola</taxon>
        <taxon>Symphypleona</taxon>
        <taxon>Sminthuridae</taxon>
        <taxon>Allacma</taxon>
    </lineage>
</organism>
<evidence type="ECO:0000313" key="2">
    <source>
        <dbReference type="Proteomes" id="UP000708208"/>
    </source>
</evidence>
<evidence type="ECO:0000313" key="1">
    <source>
        <dbReference type="EMBL" id="CAG7718772.1"/>
    </source>
</evidence>
<proteinExistence type="predicted"/>
<dbReference type="EMBL" id="CAJVCH010055899">
    <property type="protein sequence ID" value="CAG7718772.1"/>
    <property type="molecule type" value="Genomic_DNA"/>
</dbReference>
<protein>
    <submittedName>
        <fullName evidence="1">Uncharacterized protein</fullName>
    </submittedName>
</protein>
<gene>
    <name evidence="1" type="ORF">AFUS01_LOCUS8141</name>
</gene>
<comment type="caution">
    <text evidence="1">The sequence shown here is derived from an EMBL/GenBank/DDBJ whole genome shotgun (WGS) entry which is preliminary data.</text>
</comment>
<dbReference type="AlphaFoldDB" id="A0A8J2NUD5"/>
<sequence length="182" mass="20908">MFILEFISPFFTDPGNTAGFTVMGCNNSHLRPFFRRCRRRRSKKDEANVTPKNDMVMIENGHLYDSGNGHNQDILQGLHFLGSSTIRNSATKPFESGMNESPFCVPLLAQSEASSSQLDFFKMLDEKIAEGPDYDPEDAKVEYEIHRKHLLDVWSKGIQSFSFSRRDSESRFTRCHWDEEGD</sequence>
<reference evidence="1" key="1">
    <citation type="submission" date="2021-06" db="EMBL/GenBank/DDBJ databases">
        <authorList>
            <person name="Hodson N. C."/>
            <person name="Mongue J. A."/>
            <person name="Jaron S. K."/>
        </authorList>
    </citation>
    <scope>NUCLEOTIDE SEQUENCE</scope>
</reference>
<accession>A0A8J2NUD5</accession>
<dbReference type="Proteomes" id="UP000708208">
    <property type="component" value="Unassembled WGS sequence"/>
</dbReference>